<dbReference type="Pfam" id="PF06568">
    <property type="entry name" value="YjiS-like"/>
    <property type="match status" value="1"/>
</dbReference>
<name>A0A4R1K1G3_9GAMM</name>
<sequence>MTTKIAQVEHRNQPAMTWRQIFHKAAVVMNHWQDRHHTRQHLQDMPEYLLRDIGLDKQERQDEVNKYFWQR</sequence>
<dbReference type="RefSeq" id="WP_165872688.1">
    <property type="nucleotide sequence ID" value="NZ_OU594967.1"/>
</dbReference>
<evidence type="ECO:0000313" key="2">
    <source>
        <dbReference type="EMBL" id="TCK57730.1"/>
    </source>
</evidence>
<dbReference type="InterPro" id="IPR009506">
    <property type="entry name" value="YjiS-like"/>
</dbReference>
<proteinExistence type="predicted"/>
<feature type="domain" description="YjiS-like" evidence="1">
    <location>
        <begin position="30"/>
        <end position="60"/>
    </location>
</feature>
<protein>
    <submittedName>
        <fullName evidence="2">Uncharacterized protein DUF1127</fullName>
    </submittedName>
</protein>
<evidence type="ECO:0000313" key="3">
    <source>
        <dbReference type="Proteomes" id="UP000295565"/>
    </source>
</evidence>
<organism evidence="2 3">
    <name type="scientific">Celerinatantimonas diazotrophica</name>
    <dbReference type="NCBI Taxonomy" id="412034"/>
    <lineage>
        <taxon>Bacteria</taxon>
        <taxon>Pseudomonadati</taxon>
        <taxon>Pseudomonadota</taxon>
        <taxon>Gammaproteobacteria</taxon>
        <taxon>Celerinatantimonadaceae</taxon>
        <taxon>Celerinatantimonas</taxon>
    </lineage>
</organism>
<dbReference type="EMBL" id="SMGD01000012">
    <property type="protein sequence ID" value="TCK57730.1"/>
    <property type="molecule type" value="Genomic_DNA"/>
</dbReference>
<dbReference type="AlphaFoldDB" id="A0A4R1K1G3"/>
<reference evidence="2 3" key="1">
    <citation type="submission" date="2019-03" db="EMBL/GenBank/DDBJ databases">
        <title>Genomic Encyclopedia of Type Strains, Phase IV (KMG-IV): sequencing the most valuable type-strain genomes for metagenomic binning, comparative biology and taxonomic classification.</title>
        <authorList>
            <person name="Goeker M."/>
        </authorList>
    </citation>
    <scope>NUCLEOTIDE SEQUENCE [LARGE SCALE GENOMIC DNA]</scope>
    <source>
        <strain evidence="2 3">DSM 18577</strain>
    </source>
</reference>
<evidence type="ECO:0000259" key="1">
    <source>
        <dbReference type="Pfam" id="PF06568"/>
    </source>
</evidence>
<gene>
    <name evidence="2" type="ORF">EV690_1424</name>
</gene>
<accession>A0A4R1K1G3</accession>
<dbReference type="Proteomes" id="UP000295565">
    <property type="component" value="Unassembled WGS sequence"/>
</dbReference>
<comment type="caution">
    <text evidence="2">The sequence shown here is derived from an EMBL/GenBank/DDBJ whole genome shotgun (WGS) entry which is preliminary data.</text>
</comment>
<keyword evidence="3" id="KW-1185">Reference proteome</keyword>